<dbReference type="Gene3D" id="2.60.120.260">
    <property type="entry name" value="Galactose-binding domain-like"/>
    <property type="match status" value="4"/>
</dbReference>
<dbReference type="InterPro" id="IPR033452">
    <property type="entry name" value="GH30_C"/>
</dbReference>
<dbReference type="GO" id="GO:0016020">
    <property type="term" value="C:membrane"/>
    <property type="evidence" value="ECO:0007669"/>
    <property type="project" value="GOC"/>
</dbReference>
<dbReference type="Pfam" id="PF02055">
    <property type="entry name" value="Glyco_hydro_30"/>
    <property type="match status" value="1"/>
</dbReference>
<evidence type="ECO:0000256" key="5">
    <source>
        <dbReference type="SAM" id="MobiDB-lite"/>
    </source>
</evidence>
<keyword evidence="9" id="KW-1185">Reference proteome</keyword>
<dbReference type="GO" id="GO:0006680">
    <property type="term" value="P:glucosylceramide catabolic process"/>
    <property type="evidence" value="ECO:0007669"/>
    <property type="project" value="TreeGrafter"/>
</dbReference>
<reference evidence="8 9" key="1">
    <citation type="submission" date="2020-08" db="EMBL/GenBank/DDBJ databases">
        <title>Genomic Encyclopedia of Type Strains, Phase III (KMG-III): the genomes of soil and plant-associated and newly described type strains.</title>
        <authorList>
            <person name="Whitman W."/>
        </authorList>
    </citation>
    <scope>NUCLEOTIDE SEQUENCE [LARGE SCALE GENOMIC DNA]</scope>
    <source>
        <strain evidence="8 9">CECT 5862</strain>
    </source>
</reference>
<sequence length="1075" mass="115552">MKKSFAVLMVIAMLCLPSGILPFAEQASAAGTSAVQAVYSSYNNTDTNNRLTAQPNKSLSPVTNAAADAVITIDPSITYQSWVGFGGSIEHDSIWELNRLSSADKASALQALFDPAAGNNYNLMRLSIACPDFCPDYDASISPDKGYWTYDDMPAGQTDPNLTNFSIQKDIDLGVISTLQQILQINPNVRFYASMWSPPAWMKDNGTIVNGGHVLPQYYQALANYYVKFIQAYQSYGIPIYAVTLQNEPDISVGYPSTLWTTDEQMNFAQVLGQTFAAGDIKAKIWGLDANEHVTFDYAKELVNPASSPYVDGFGFHNYTGQPITQSTALHAQYPDKTMHLTEITNGAAKLVDYFRNWMSSYTYWLTFIEFVPKTFDANGNRIAGGGPGPGFWQDTYRDPAQDPDFWVDSQVSWAGTPGNSTYKLNAWYYTFGQFSRFIQPGAIRIDSTGAIGTDVTNVAFKNPDGTIVAIVVNRTPGPNGSNATDSNTSAKTLKIVTPDGQFTDTIPGDTVATYKWTPVTGDALSKSGWSASASHTSGSYTATQAIDGNTDTVWTSGANEAAGQSFTLNLGAAQTFDQVSLNLGSLSSDAPVSYQLHVSDDGTNWGSPVASGTGTNHMTNIAFASQTRSYIRITLTGSASHWWSIADLSLYNSQSGLLPRNGWTATASSTNGSDTASQALDGSSSTRWANGTAQTADQWFQVDMGSAHTFNKISLDAGPNSGDQLRQYSVYASNDGVNWGTPIASGTGIGQDVQIYVPSRTARYLKVTQNGSDSNWWSIAEFRVYQAAPTLIDRSGWQVSASASGSGTTPDGALDGNLATRWANGAAQANGQWFQVDMGTINTISGMALNAGSFTGDYPQGYAVDASLDGVNWQRVAEGSVAAQDVMIAFPATFARYLKVTQTGTAASNWWSIAEINAFGVEKSPSMGTRISHAGWTATASHTEAGGNPGVAIDEWLQSPRVAPYSDPLDHSASRWSSGKSQSGDEWYQVDMGSSRTFNTLEINGGGSPSDYARSFTLYVSNDGTNWTPVASSAGPGPVQRVKFDTVNARYFNINQTGTAGNWWSIAEINLYLQ</sequence>
<dbReference type="Pfam" id="PF17189">
    <property type="entry name" value="Glyco_hydro_30C"/>
    <property type="match status" value="1"/>
</dbReference>
<dbReference type="InterPro" id="IPR008979">
    <property type="entry name" value="Galactose-bd-like_sf"/>
</dbReference>
<evidence type="ECO:0000256" key="2">
    <source>
        <dbReference type="ARBA" id="ARBA00022729"/>
    </source>
</evidence>
<comment type="caution">
    <text evidence="8">The sequence shown here is derived from an EMBL/GenBank/DDBJ whole genome shotgun (WGS) entry which is preliminary data.</text>
</comment>
<feature type="signal peptide" evidence="6">
    <location>
        <begin position="1"/>
        <end position="29"/>
    </location>
</feature>
<feature type="domain" description="F5/8 type C" evidence="7">
    <location>
        <begin position="816"/>
        <end position="901"/>
    </location>
</feature>
<dbReference type="GO" id="GO:0004348">
    <property type="term" value="F:glucosylceramidase activity"/>
    <property type="evidence" value="ECO:0007669"/>
    <property type="project" value="InterPro"/>
</dbReference>
<feature type="domain" description="F5/8 type C" evidence="7">
    <location>
        <begin position="512"/>
        <end position="606"/>
    </location>
</feature>
<feature type="domain" description="F5/8 type C" evidence="7">
    <location>
        <begin position="915"/>
        <end position="1075"/>
    </location>
</feature>
<evidence type="ECO:0000256" key="4">
    <source>
        <dbReference type="RuleBase" id="RU361188"/>
    </source>
</evidence>
<evidence type="ECO:0000313" key="9">
    <source>
        <dbReference type="Proteomes" id="UP000570361"/>
    </source>
</evidence>
<dbReference type="Pfam" id="PF00754">
    <property type="entry name" value="F5_F8_type_C"/>
    <property type="match status" value="4"/>
</dbReference>
<dbReference type="Gene3D" id="3.20.20.80">
    <property type="entry name" value="Glycosidases"/>
    <property type="match status" value="1"/>
</dbReference>
<feature type="region of interest" description="Disordered" evidence="5">
    <location>
        <begin position="667"/>
        <end position="689"/>
    </location>
</feature>
<dbReference type="PANTHER" id="PTHR11069:SF23">
    <property type="entry name" value="LYSOSOMAL ACID GLUCOSYLCERAMIDASE"/>
    <property type="match status" value="1"/>
</dbReference>
<dbReference type="InterPro" id="IPR017853">
    <property type="entry name" value="GH"/>
</dbReference>
<comment type="similarity">
    <text evidence="1 4">Belongs to the glycosyl hydrolase 30 family.</text>
</comment>
<gene>
    <name evidence="8" type="ORF">FHS18_006620</name>
</gene>
<keyword evidence="3 4" id="KW-0378">Hydrolase</keyword>
<dbReference type="InterPro" id="IPR013780">
    <property type="entry name" value="Glyco_hydro_b"/>
</dbReference>
<name>A0A7W5B4Z7_9BACL</name>
<dbReference type="PROSITE" id="PS50022">
    <property type="entry name" value="FA58C_3"/>
    <property type="match status" value="4"/>
</dbReference>
<dbReference type="EMBL" id="JACHXK010000033">
    <property type="protein sequence ID" value="MBB3114499.1"/>
    <property type="molecule type" value="Genomic_DNA"/>
</dbReference>
<evidence type="ECO:0000256" key="3">
    <source>
        <dbReference type="ARBA" id="ARBA00022801"/>
    </source>
</evidence>
<proteinExistence type="inferred from homology"/>
<keyword evidence="2 6" id="KW-0732">Signal</keyword>
<evidence type="ECO:0000313" key="8">
    <source>
        <dbReference type="EMBL" id="MBB3114499.1"/>
    </source>
</evidence>
<dbReference type="PANTHER" id="PTHR11069">
    <property type="entry name" value="GLUCOSYLCERAMIDASE"/>
    <property type="match status" value="1"/>
</dbReference>
<dbReference type="SUPFAM" id="SSF49785">
    <property type="entry name" value="Galactose-binding domain-like"/>
    <property type="match status" value="4"/>
</dbReference>
<dbReference type="Proteomes" id="UP000570361">
    <property type="component" value="Unassembled WGS sequence"/>
</dbReference>
<evidence type="ECO:0000256" key="6">
    <source>
        <dbReference type="SAM" id="SignalP"/>
    </source>
</evidence>
<dbReference type="InterPro" id="IPR001139">
    <property type="entry name" value="Glyco_hydro_30"/>
</dbReference>
<protein>
    <submittedName>
        <fullName evidence="8">O-glycosyl hydrolase</fullName>
    </submittedName>
</protein>
<organism evidence="8 9">
    <name type="scientific">Paenibacillus phyllosphaerae</name>
    <dbReference type="NCBI Taxonomy" id="274593"/>
    <lineage>
        <taxon>Bacteria</taxon>
        <taxon>Bacillati</taxon>
        <taxon>Bacillota</taxon>
        <taxon>Bacilli</taxon>
        <taxon>Bacillales</taxon>
        <taxon>Paenibacillaceae</taxon>
        <taxon>Paenibacillus</taxon>
    </lineage>
</organism>
<dbReference type="AlphaFoldDB" id="A0A7W5B4Z7"/>
<dbReference type="RefSeq" id="WP_183604532.1">
    <property type="nucleotide sequence ID" value="NZ_JACHXK010000033.1"/>
</dbReference>
<keyword evidence="4" id="KW-0326">Glycosidase</keyword>
<evidence type="ECO:0000259" key="7">
    <source>
        <dbReference type="PROSITE" id="PS50022"/>
    </source>
</evidence>
<dbReference type="InterPro" id="IPR033453">
    <property type="entry name" value="Glyco_hydro_30_TIM-barrel"/>
</dbReference>
<accession>A0A7W5B4Z7</accession>
<dbReference type="SUPFAM" id="SSF51445">
    <property type="entry name" value="(Trans)glycosidases"/>
    <property type="match status" value="1"/>
</dbReference>
<evidence type="ECO:0000256" key="1">
    <source>
        <dbReference type="ARBA" id="ARBA00005382"/>
    </source>
</evidence>
<feature type="chain" id="PRO_5031402310" evidence="6">
    <location>
        <begin position="30"/>
        <end position="1075"/>
    </location>
</feature>
<feature type="domain" description="F5/8 type C" evidence="7">
    <location>
        <begin position="647"/>
        <end position="788"/>
    </location>
</feature>
<dbReference type="Gene3D" id="2.60.40.1180">
    <property type="entry name" value="Golgi alpha-mannosidase II"/>
    <property type="match status" value="1"/>
</dbReference>
<dbReference type="InterPro" id="IPR000421">
    <property type="entry name" value="FA58C"/>
</dbReference>
<dbReference type="SUPFAM" id="SSF51011">
    <property type="entry name" value="Glycosyl hydrolase domain"/>
    <property type="match status" value="1"/>
</dbReference>